<organism evidence="2 3">
    <name type="scientific">Pycnococcus provasolii</name>
    <dbReference type="NCBI Taxonomy" id="41880"/>
    <lineage>
        <taxon>Eukaryota</taxon>
        <taxon>Viridiplantae</taxon>
        <taxon>Chlorophyta</taxon>
        <taxon>Pseudoscourfieldiophyceae</taxon>
        <taxon>Pseudoscourfieldiales</taxon>
        <taxon>Pycnococcaceae</taxon>
        <taxon>Pycnococcus</taxon>
    </lineage>
</organism>
<feature type="compositionally biased region" description="Low complexity" evidence="1">
    <location>
        <begin position="273"/>
        <end position="287"/>
    </location>
</feature>
<proteinExistence type="predicted"/>
<accession>A0A830H6N7</accession>
<dbReference type="AlphaFoldDB" id="A0A830H6N7"/>
<evidence type="ECO:0000256" key="1">
    <source>
        <dbReference type="SAM" id="MobiDB-lite"/>
    </source>
</evidence>
<sequence>MGVDERPATVAQKLKHQQPFLTASPNEAEQLRQQQLQASRVARLTAMRQQERARAAMQNEKFRAHIAQKVRVRDEDAQKTVRARQHAELGALRTSLSAALANVGSAQHGADVNAEELAARRATSAAVAGVRQRDAQLRFDGAYDTAVVAPRAASAARDAERAGARELAKRMETARARQAADSGRAEQARLAEEERYVRSRPPVERVYSHGCGVDYYKNTFVHGIARAQYSVEREVPRDGGAAHPENGRAAAAAELQRLAEVREAAQARERGRQAAISRRTTAAATRARTTRVCREVEAELEAAARKDRREKVARAYTTVARHETTAVEVQKQSQLEKQFERMAGVPPRGRNATAAEAAAAVPEAEVVGAQMEDGAVVMWQNPGIRGLPRRVVALDTGMAAPASATVVRKIPTARTAPRSETVHAGDGIEQYAHHHLSEPSDAGDAVALFRELAEFAGLDTAAADAIAALAEAEAAVVPSPQPPTPLSVAVDGYDDEPSRISQALSGTSLSSELDGGSRPDFSTLSSIESLTLSRSST</sequence>
<protein>
    <submittedName>
        <fullName evidence="2">Uncharacterized protein</fullName>
    </submittedName>
</protein>
<feature type="compositionally biased region" description="Basic and acidic residues" evidence="1">
    <location>
        <begin position="183"/>
        <end position="195"/>
    </location>
</feature>
<name>A0A830H6N7_9CHLO</name>
<evidence type="ECO:0000313" key="2">
    <source>
        <dbReference type="EMBL" id="GHP02704.1"/>
    </source>
</evidence>
<feature type="region of interest" description="Disordered" evidence="1">
    <location>
        <begin position="175"/>
        <end position="195"/>
    </location>
</feature>
<feature type="region of interest" description="Disordered" evidence="1">
    <location>
        <begin position="491"/>
        <end position="522"/>
    </location>
</feature>
<keyword evidence="3" id="KW-1185">Reference proteome</keyword>
<dbReference type="EMBL" id="BNJQ01000004">
    <property type="protein sequence ID" value="GHP02704.1"/>
    <property type="molecule type" value="Genomic_DNA"/>
</dbReference>
<feature type="region of interest" description="Disordered" evidence="1">
    <location>
        <begin position="265"/>
        <end position="288"/>
    </location>
</feature>
<gene>
    <name evidence="2" type="ORF">PPROV_000145900</name>
</gene>
<reference evidence="2" key="1">
    <citation type="submission" date="2020-10" db="EMBL/GenBank/DDBJ databases">
        <title>Unveiling of a novel bifunctional photoreceptor, Dualchrome1, isolated from a cosmopolitan green alga.</title>
        <authorList>
            <person name="Suzuki S."/>
            <person name="Kawachi M."/>
        </authorList>
    </citation>
    <scope>NUCLEOTIDE SEQUENCE</scope>
    <source>
        <strain evidence="2">NIES 2893</strain>
    </source>
</reference>
<evidence type="ECO:0000313" key="3">
    <source>
        <dbReference type="Proteomes" id="UP000660262"/>
    </source>
</evidence>
<dbReference type="Proteomes" id="UP000660262">
    <property type="component" value="Unassembled WGS sequence"/>
</dbReference>
<feature type="compositionally biased region" description="Polar residues" evidence="1">
    <location>
        <begin position="499"/>
        <end position="511"/>
    </location>
</feature>
<comment type="caution">
    <text evidence="2">The sequence shown here is derived from an EMBL/GenBank/DDBJ whole genome shotgun (WGS) entry which is preliminary data.</text>
</comment>